<gene>
    <name evidence="2" type="ORF">EYW49_09565</name>
</gene>
<dbReference type="OrthoDB" id="7573679at2"/>
<evidence type="ECO:0000313" key="2">
    <source>
        <dbReference type="EMBL" id="TBW38188.1"/>
    </source>
</evidence>
<dbReference type="AlphaFoldDB" id="A0A4V2KTP7"/>
<organism evidence="2 3">
    <name type="scientific">Siculibacillus lacustris</name>
    <dbReference type="NCBI Taxonomy" id="1549641"/>
    <lineage>
        <taxon>Bacteria</taxon>
        <taxon>Pseudomonadati</taxon>
        <taxon>Pseudomonadota</taxon>
        <taxon>Alphaproteobacteria</taxon>
        <taxon>Hyphomicrobiales</taxon>
        <taxon>Ancalomicrobiaceae</taxon>
        <taxon>Siculibacillus</taxon>
    </lineage>
</organism>
<feature type="region of interest" description="Disordered" evidence="1">
    <location>
        <begin position="161"/>
        <end position="182"/>
    </location>
</feature>
<name>A0A4V2KTP7_9HYPH</name>
<comment type="caution">
    <text evidence="2">The sequence shown here is derived from an EMBL/GenBank/DDBJ whole genome shotgun (WGS) entry which is preliminary data.</text>
</comment>
<accession>A0A4V2KTP7</accession>
<sequence>MANSTAYLRYVIRSMPQGNGWRARALSGDLAVGAIRSAPTEAAAIDAVRADLDAAATAQAALRGDDGYPTAGEVREAYAVCEPKFNSTQRKMLRAHLEAPDHVLTATDLALAVDRTTHRFANSQYAILGHRLATELAWEPPQHAGEPMWIYALAVAADTDETAGDAGEDPTKSGDRRWQLRPEVVAAMTKG</sequence>
<evidence type="ECO:0000256" key="1">
    <source>
        <dbReference type="SAM" id="MobiDB-lite"/>
    </source>
</evidence>
<proteinExistence type="predicted"/>
<protein>
    <submittedName>
        <fullName evidence="2">Uncharacterized protein</fullName>
    </submittedName>
</protein>
<reference evidence="2 3" key="1">
    <citation type="submission" date="2019-02" db="EMBL/GenBank/DDBJ databases">
        <title>Siculibacillus lacustris gen. nov., sp. nov., a new rosette-forming bacterium isolated from a freshwater crater lake (Lake St. Ana, Romania).</title>
        <authorList>
            <person name="Felfoldi T."/>
            <person name="Marton Z."/>
            <person name="Szabo A."/>
            <person name="Mentes A."/>
            <person name="Boka K."/>
            <person name="Marialigeti K."/>
            <person name="Mathe I."/>
            <person name="Koncz M."/>
            <person name="Schumann P."/>
            <person name="Toth E."/>
        </authorList>
    </citation>
    <scope>NUCLEOTIDE SEQUENCE [LARGE SCALE GENOMIC DNA]</scope>
    <source>
        <strain evidence="2 3">SA-279</strain>
    </source>
</reference>
<keyword evidence="3" id="KW-1185">Reference proteome</keyword>
<feature type="compositionally biased region" description="Basic and acidic residues" evidence="1">
    <location>
        <begin position="169"/>
        <end position="180"/>
    </location>
</feature>
<evidence type="ECO:0000313" key="3">
    <source>
        <dbReference type="Proteomes" id="UP000292781"/>
    </source>
</evidence>
<dbReference type="EMBL" id="SJFN01000012">
    <property type="protein sequence ID" value="TBW38188.1"/>
    <property type="molecule type" value="Genomic_DNA"/>
</dbReference>
<dbReference type="RefSeq" id="WP_131308845.1">
    <property type="nucleotide sequence ID" value="NZ_SJFN01000012.1"/>
</dbReference>
<dbReference type="Proteomes" id="UP000292781">
    <property type="component" value="Unassembled WGS sequence"/>
</dbReference>